<dbReference type="CDD" id="cd06225">
    <property type="entry name" value="HAMP"/>
    <property type="match status" value="1"/>
</dbReference>
<keyword evidence="18" id="KW-1185">Reference proteome</keyword>
<evidence type="ECO:0000256" key="4">
    <source>
        <dbReference type="ARBA" id="ARBA00022475"/>
    </source>
</evidence>
<dbReference type="SMART" id="SM00387">
    <property type="entry name" value="HATPase_c"/>
    <property type="match status" value="1"/>
</dbReference>
<evidence type="ECO:0000256" key="10">
    <source>
        <dbReference type="ARBA" id="ARBA00022840"/>
    </source>
</evidence>
<feature type="transmembrane region" description="Helical" evidence="14">
    <location>
        <begin position="172"/>
        <end position="193"/>
    </location>
</feature>
<dbReference type="Pfam" id="PF00672">
    <property type="entry name" value="HAMP"/>
    <property type="match status" value="1"/>
</dbReference>
<evidence type="ECO:0000256" key="9">
    <source>
        <dbReference type="ARBA" id="ARBA00022777"/>
    </source>
</evidence>
<comment type="subcellular location">
    <subcellularLocation>
        <location evidence="2">Cell membrane</location>
        <topology evidence="2">Multi-pass membrane protein</topology>
    </subcellularLocation>
</comment>
<feature type="domain" description="HAMP" evidence="16">
    <location>
        <begin position="193"/>
        <end position="245"/>
    </location>
</feature>
<keyword evidence="10" id="KW-0067">ATP-binding</keyword>
<keyword evidence="4" id="KW-1003">Cell membrane</keyword>
<evidence type="ECO:0000259" key="15">
    <source>
        <dbReference type="PROSITE" id="PS50109"/>
    </source>
</evidence>
<keyword evidence="12" id="KW-0902">Two-component regulatory system</keyword>
<dbReference type="Pfam" id="PF02518">
    <property type="entry name" value="HATPase_c"/>
    <property type="match status" value="1"/>
</dbReference>
<evidence type="ECO:0000313" key="18">
    <source>
        <dbReference type="Proteomes" id="UP000184038"/>
    </source>
</evidence>
<dbReference type="FunFam" id="1.10.287.130:FF:000001">
    <property type="entry name" value="Two-component sensor histidine kinase"/>
    <property type="match status" value="1"/>
</dbReference>
<evidence type="ECO:0000256" key="2">
    <source>
        <dbReference type="ARBA" id="ARBA00004651"/>
    </source>
</evidence>
<evidence type="ECO:0000256" key="1">
    <source>
        <dbReference type="ARBA" id="ARBA00000085"/>
    </source>
</evidence>
<reference evidence="17 18" key="1">
    <citation type="submission" date="2016-11" db="EMBL/GenBank/DDBJ databases">
        <authorList>
            <person name="Jaros S."/>
            <person name="Januszkiewicz K."/>
            <person name="Wedrychowicz H."/>
        </authorList>
    </citation>
    <scope>NUCLEOTIDE SEQUENCE [LARGE SCALE GENOMIC DNA]</scope>
    <source>
        <strain evidence="17 18">DSM 15930</strain>
    </source>
</reference>
<dbReference type="CDD" id="cd00082">
    <property type="entry name" value="HisKA"/>
    <property type="match status" value="1"/>
</dbReference>
<dbReference type="Pfam" id="PF00512">
    <property type="entry name" value="HisKA"/>
    <property type="match status" value="1"/>
</dbReference>
<accession>A0A1M7FWQ0</accession>
<dbReference type="SUPFAM" id="SSF55874">
    <property type="entry name" value="ATPase domain of HSP90 chaperone/DNA topoisomerase II/histidine kinase"/>
    <property type="match status" value="1"/>
</dbReference>
<dbReference type="Gene3D" id="3.30.565.10">
    <property type="entry name" value="Histidine kinase-like ATPase, C-terminal domain"/>
    <property type="match status" value="1"/>
</dbReference>
<dbReference type="SMART" id="SM00388">
    <property type="entry name" value="HisKA"/>
    <property type="match status" value="1"/>
</dbReference>
<dbReference type="EMBL" id="FRCP01000006">
    <property type="protein sequence ID" value="SHM08463.1"/>
    <property type="molecule type" value="Genomic_DNA"/>
</dbReference>
<evidence type="ECO:0000256" key="13">
    <source>
        <dbReference type="ARBA" id="ARBA00023136"/>
    </source>
</evidence>
<evidence type="ECO:0000259" key="16">
    <source>
        <dbReference type="PROSITE" id="PS50885"/>
    </source>
</evidence>
<dbReference type="InterPro" id="IPR036097">
    <property type="entry name" value="HisK_dim/P_sf"/>
</dbReference>
<evidence type="ECO:0000256" key="12">
    <source>
        <dbReference type="ARBA" id="ARBA00023012"/>
    </source>
</evidence>
<keyword evidence="7 14" id="KW-0812">Transmembrane</keyword>
<name>A0A1M7FWQ0_9FIRM</name>
<evidence type="ECO:0000256" key="14">
    <source>
        <dbReference type="SAM" id="Phobius"/>
    </source>
</evidence>
<evidence type="ECO:0000313" key="17">
    <source>
        <dbReference type="EMBL" id="SHM08463.1"/>
    </source>
</evidence>
<evidence type="ECO:0000256" key="5">
    <source>
        <dbReference type="ARBA" id="ARBA00022553"/>
    </source>
</evidence>
<sequence length="470" mass="53895">MKRTLLFKLLVCYFVVAISMFTLLNTYGVNRLKQSLVERQKTLLHNEASTIASEYMGNYYYNSSPQLTQTVLTQLKTIDTFLNTRIWIVNKNGTITMDTRSTYSDTQINLNELDPNFLTRTFSDNTYFSGILAEPMLSVVYPISYKYQIRGYIVMLTPLSSIKHDSIYYMDIINICFLLFLILMIFVFMYIYYLTVRPLKKVIKAAVEYSSGHFDYPLNIQTTDEYKELSDAVTYMASELNSLDDYQKKFVANISHDFRSPLTSIKGYIEAIQDGTIPTEMQDKYLGIVLFETERLTKLTTNLLALNTFDNNGKILEITSFDINHIIKQTAATFEGICTKKKISFKLVFSDRETFVDADLGKIQQVLYNLIDNAIKFSHQNSNIKVSSEVKGDKVFVAVKDYGIGIPKDSIKKIWERFYKLDTSRGKDKKGTGLGLSITKEIINAHNENINVISTENVGTEFIFSLPKTK</sequence>
<evidence type="ECO:0000256" key="7">
    <source>
        <dbReference type="ARBA" id="ARBA00022692"/>
    </source>
</evidence>
<dbReference type="InterPro" id="IPR005467">
    <property type="entry name" value="His_kinase_dom"/>
</dbReference>
<dbReference type="CDD" id="cd00075">
    <property type="entry name" value="HATPase"/>
    <property type="match status" value="1"/>
</dbReference>
<dbReference type="InterPro" id="IPR003661">
    <property type="entry name" value="HisK_dim/P_dom"/>
</dbReference>
<dbReference type="PANTHER" id="PTHR45528:SF1">
    <property type="entry name" value="SENSOR HISTIDINE KINASE CPXA"/>
    <property type="match status" value="1"/>
</dbReference>
<comment type="catalytic activity">
    <reaction evidence="1">
        <text>ATP + protein L-histidine = ADP + protein N-phospho-L-histidine.</text>
        <dbReference type="EC" id="2.7.13.3"/>
    </reaction>
</comment>
<dbReference type="GO" id="GO:0000155">
    <property type="term" value="F:phosphorelay sensor kinase activity"/>
    <property type="evidence" value="ECO:0007669"/>
    <property type="project" value="InterPro"/>
</dbReference>
<gene>
    <name evidence="17" type="ORF">SAMN02746066_00689</name>
</gene>
<evidence type="ECO:0000256" key="3">
    <source>
        <dbReference type="ARBA" id="ARBA00012438"/>
    </source>
</evidence>
<dbReference type="SUPFAM" id="SSF158472">
    <property type="entry name" value="HAMP domain-like"/>
    <property type="match status" value="1"/>
</dbReference>
<dbReference type="PROSITE" id="PS50885">
    <property type="entry name" value="HAMP"/>
    <property type="match status" value="1"/>
</dbReference>
<dbReference type="InterPro" id="IPR050398">
    <property type="entry name" value="HssS/ArlS-like"/>
</dbReference>
<feature type="domain" description="Histidine kinase" evidence="15">
    <location>
        <begin position="253"/>
        <end position="470"/>
    </location>
</feature>
<evidence type="ECO:0000256" key="11">
    <source>
        <dbReference type="ARBA" id="ARBA00022989"/>
    </source>
</evidence>
<dbReference type="STRING" id="1120996.SAMN02746066_00689"/>
<evidence type="ECO:0000256" key="6">
    <source>
        <dbReference type="ARBA" id="ARBA00022679"/>
    </source>
</evidence>
<keyword evidence="13 14" id="KW-0472">Membrane</keyword>
<dbReference type="PRINTS" id="PR00344">
    <property type="entry name" value="BCTRLSENSOR"/>
</dbReference>
<organism evidence="17 18">
    <name type="scientific">Anaerosporobacter mobilis DSM 15930</name>
    <dbReference type="NCBI Taxonomy" id="1120996"/>
    <lineage>
        <taxon>Bacteria</taxon>
        <taxon>Bacillati</taxon>
        <taxon>Bacillota</taxon>
        <taxon>Clostridia</taxon>
        <taxon>Lachnospirales</taxon>
        <taxon>Lachnospiraceae</taxon>
        <taxon>Anaerosporobacter</taxon>
    </lineage>
</organism>
<evidence type="ECO:0000256" key="8">
    <source>
        <dbReference type="ARBA" id="ARBA00022741"/>
    </source>
</evidence>
<dbReference type="InterPro" id="IPR003660">
    <property type="entry name" value="HAMP_dom"/>
</dbReference>
<dbReference type="SUPFAM" id="SSF47384">
    <property type="entry name" value="Homodimeric domain of signal transducing histidine kinase"/>
    <property type="match status" value="1"/>
</dbReference>
<dbReference type="OrthoDB" id="9813151at2"/>
<dbReference type="InterPro" id="IPR036890">
    <property type="entry name" value="HATPase_C_sf"/>
</dbReference>
<dbReference type="PANTHER" id="PTHR45528">
    <property type="entry name" value="SENSOR HISTIDINE KINASE CPXA"/>
    <property type="match status" value="1"/>
</dbReference>
<dbReference type="GO" id="GO:0005886">
    <property type="term" value="C:plasma membrane"/>
    <property type="evidence" value="ECO:0007669"/>
    <property type="project" value="UniProtKB-SubCell"/>
</dbReference>
<dbReference type="RefSeq" id="WP_073282870.1">
    <property type="nucleotide sequence ID" value="NZ_FRCP01000006.1"/>
</dbReference>
<dbReference type="PROSITE" id="PS50109">
    <property type="entry name" value="HIS_KIN"/>
    <property type="match status" value="1"/>
</dbReference>
<keyword evidence="11 14" id="KW-1133">Transmembrane helix</keyword>
<protein>
    <recommendedName>
        <fullName evidence="3">histidine kinase</fullName>
        <ecNumber evidence="3">2.7.13.3</ecNumber>
    </recommendedName>
</protein>
<dbReference type="Gene3D" id="6.10.340.10">
    <property type="match status" value="1"/>
</dbReference>
<feature type="transmembrane region" description="Helical" evidence="14">
    <location>
        <begin position="6"/>
        <end position="29"/>
    </location>
</feature>
<dbReference type="SMART" id="SM00304">
    <property type="entry name" value="HAMP"/>
    <property type="match status" value="1"/>
</dbReference>
<dbReference type="Gene3D" id="1.10.287.130">
    <property type="match status" value="1"/>
</dbReference>
<dbReference type="GO" id="GO:0005524">
    <property type="term" value="F:ATP binding"/>
    <property type="evidence" value="ECO:0007669"/>
    <property type="project" value="UniProtKB-KW"/>
</dbReference>
<keyword evidence="5" id="KW-0597">Phosphoprotein</keyword>
<dbReference type="AlphaFoldDB" id="A0A1M7FWQ0"/>
<dbReference type="Proteomes" id="UP000184038">
    <property type="component" value="Unassembled WGS sequence"/>
</dbReference>
<keyword evidence="6" id="KW-0808">Transferase</keyword>
<dbReference type="FunFam" id="3.30.565.10:FF:000006">
    <property type="entry name" value="Sensor histidine kinase WalK"/>
    <property type="match status" value="1"/>
</dbReference>
<proteinExistence type="predicted"/>
<dbReference type="EC" id="2.7.13.3" evidence="3"/>
<dbReference type="InterPro" id="IPR003594">
    <property type="entry name" value="HATPase_dom"/>
</dbReference>
<keyword evidence="9 17" id="KW-0418">Kinase</keyword>
<dbReference type="InterPro" id="IPR004358">
    <property type="entry name" value="Sig_transdc_His_kin-like_C"/>
</dbReference>
<keyword evidence="8" id="KW-0547">Nucleotide-binding</keyword>